<dbReference type="AlphaFoldDB" id="A0A1X4GJ88"/>
<reference evidence="3" key="1">
    <citation type="submission" date="2017-04" db="EMBL/GenBank/DDBJ databases">
        <authorList>
            <person name="Abreu V.A."/>
            <person name="Popin R.V."/>
            <person name="Rigonato J."/>
            <person name="Andreote A.P."/>
            <person name="Schaker P.C."/>
            <person name="Hoff-Risseti C."/>
            <person name="Alvarenga D.O."/>
            <person name="Varani A.M."/>
            <person name="Fiore M.F."/>
        </authorList>
    </citation>
    <scope>NUCLEOTIDE SEQUENCE [LARGE SCALE GENOMIC DNA]</scope>
    <source>
        <strain evidence="3">CENA303</strain>
    </source>
</reference>
<protein>
    <submittedName>
        <fullName evidence="2">Tat pathway signal sequence domain protein</fullName>
    </submittedName>
</protein>
<evidence type="ECO:0000313" key="3">
    <source>
        <dbReference type="Proteomes" id="UP000192997"/>
    </source>
</evidence>
<dbReference type="EMBL" id="NBYN01000003">
    <property type="protein sequence ID" value="OSO97261.1"/>
    <property type="molecule type" value="Genomic_DNA"/>
</dbReference>
<dbReference type="Proteomes" id="UP000192997">
    <property type="component" value="Unassembled WGS sequence"/>
</dbReference>
<dbReference type="PANTHER" id="PTHR40446:SF2">
    <property type="entry name" value="N-ACETYLGLUCOSAMINE-1-PHOSPHODIESTER ALPHA-N-ACETYLGLUCOSAMINIDASE"/>
    <property type="match status" value="1"/>
</dbReference>
<accession>A0A1X4GJ88</accession>
<comment type="caution">
    <text evidence="2">The sequence shown here is derived from an EMBL/GenBank/DDBJ whole genome shotgun (WGS) entry which is preliminary data.</text>
</comment>
<dbReference type="RefSeq" id="WP_085726630.1">
    <property type="nucleotide sequence ID" value="NZ_NBYN01000003.1"/>
</dbReference>
<name>A0A1X4GJ88_9CYAN</name>
<organism evidence="2 3">
    <name type="scientific">Cylindrospermopsis raciborskii CENA303</name>
    <dbReference type="NCBI Taxonomy" id="1170769"/>
    <lineage>
        <taxon>Bacteria</taxon>
        <taxon>Bacillati</taxon>
        <taxon>Cyanobacteriota</taxon>
        <taxon>Cyanophyceae</taxon>
        <taxon>Nostocales</taxon>
        <taxon>Aphanizomenonaceae</taxon>
        <taxon>Cylindrospermopsis</taxon>
    </lineage>
</organism>
<sequence length="300" mass="33312">MTKFKVPRRSFLLFGGAFLTQVWRLDLPVRPTTPSQPSLTPTIIPTVRAYRSQINGIPFYQTIIDLEDPNILLTIGLPNSANFANTISRTNGDENFDQLVARSGAAVVVNGTFAYTNPQKTVMGNLVAGGRSLKYSPWENFGTTLGLGVGNKPEMITARVEGRPEWNKHWFSITSGPRLLRNGEVSVNPRLEGFKDPAVLGTSLRTAIGFSEDGKKLFLANFDEKLYLEEEAEAMKAIGCYEAMNLDGGPSRALASDNVILVPPARKLTNVILVYDGKNPPPEELKLSWERFQTRWRPDR</sequence>
<proteinExistence type="predicted"/>
<dbReference type="PANTHER" id="PTHR40446">
    <property type="entry name" value="N-ACETYLGLUCOSAMINE-1-PHOSPHODIESTER ALPHA-N-ACETYLGLUCOSAMINIDASE"/>
    <property type="match status" value="1"/>
</dbReference>
<feature type="domain" description="Phosphodiester glycosidase" evidence="1">
    <location>
        <begin position="104"/>
        <end position="275"/>
    </location>
</feature>
<evidence type="ECO:0000313" key="2">
    <source>
        <dbReference type="EMBL" id="OSO97261.1"/>
    </source>
</evidence>
<dbReference type="InterPro" id="IPR018711">
    <property type="entry name" value="NAGPA"/>
</dbReference>
<gene>
    <name evidence="2" type="ORF">B7O87_00360</name>
</gene>
<evidence type="ECO:0000259" key="1">
    <source>
        <dbReference type="Pfam" id="PF09992"/>
    </source>
</evidence>
<dbReference type="Pfam" id="PF09992">
    <property type="entry name" value="NAGPA"/>
    <property type="match status" value="1"/>
</dbReference>